<sequence length="61" mass="6858">MNQKVKSVGSDNVIDDHHVFFADSRCDFVKVVSAYVCDMGMQLLYFVFLLLPVVAEFNLAA</sequence>
<evidence type="ECO:0000313" key="2">
    <source>
        <dbReference type="Proteomes" id="UP000001006"/>
    </source>
</evidence>
<organism evidence="1 2">
    <name type="scientific">Shigella flexneri</name>
    <dbReference type="NCBI Taxonomy" id="623"/>
    <lineage>
        <taxon>Bacteria</taxon>
        <taxon>Pseudomonadati</taxon>
        <taxon>Pseudomonadota</taxon>
        <taxon>Gammaproteobacteria</taxon>
        <taxon>Enterobacterales</taxon>
        <taxon>Enterobacteriaceae</taxon>
        <taxon>Shigella</taxon>
    </lineage>
</organism>
<keyword evidence="2" id="KW-1185">Reference proteome</keyword>
<dbReference type="PATRIC" id="fig|198214.7.peg.5441"/>
<reference evidence="1 2" key="1">
    <citation type="journal article" date="2002" name="Nucleic Acids Res.">
        <title>Genome sequence of Shigella flexneri 2a: insights into pathogenicity through comparison with genomes of Escherichia coli K12 and O157.</title>
        <authorList>
            <person name="Jin Q."/>
            <person name="Yuan Z."/>
            <person name="Xu J."/>
            <person name="Wang Y."/>
            <person name="Shen Y."/>
            <person name="Lu W."/>
            <person name="Wang J."/>
            <person name="Liu H."/>
            <person name="Yang J."/>
            <person name="Yang F."/>
            <person name="Zhang X."/>
            <person name="Zhang J."/>
            <person name="Yang G."/>
            <person name="Wu H."/>
            <person name="Qu D."/>
            <person name="Dong J."/>
            <person name="Sun L."/>
            <person name="Xue Y."/>
            <person name="Zhao A."/>
            <person name="Gao Y."/>
            <person name="Zhu J."/>
            <person name="Kan B."/>
            <person name="Ding K."/>
            <person name="Chen S."/>
            <person name="Cheng H."/>
            <person name="Yao Z."/>
            <person name="He B."/>
            <person name="Chen R."/>
            <person name="Ma D."/>
            <person name="Qiang B."/>
            <person name="Wen Y."/>
            <person name="Hou Y."/>
            <person name="Yu J."/>
        </authorList>
    </citation>
    <scope>NUCLEOTIDE SEQUENCE [LARGE SCALE GENOMIC DNA]</scope>
    <source>
        <strain evidence="2">301 / Serotype 2a</strain>
    </source>
</reference>
<dbReference type="RefSeq" id="NP_858319.1">
    <property type="nucleotide sequence ID" value="NC_004851.1"/>
</dbReference>
<name>A0A0H2USV5_SHIFL</name>
<geneLocation type="plasmid" evidence="1 2">
    <name>pCP301</name>
</geneLocation>
<gene>
    <name evidence="1" type="ORF">SF_p0186</name>
</gene>
<accession>A0A0H2USV5</accession>
<dbReference type="EMBL" id="AF386526">
    <property type="protein sequence ID" value="AAL72547.1"/>
    <property type="molecule type" value="Genomic_DNA"/>
</dbReference>
<dbReference type="AlphaFoldDB" id="A0A0H2USV5"/>
<dbReference type="PaxDb" id="198214-CP0186"/>
<dbReference type="Proteomes" id="UP000001006">
    <property type="component" value="Plasmid pCP301"/>
</dbReference>
<evidence type="ECO:0000313" key="1">
    <source>
        <dbReference type="EMBL" id="AAL72547.1"/>
    </source>
</evidence>
<dbReference type="KEGG" id="sfl:CP0186"/>
<dbReference type="HOGENOM" id="CLU_209243_0_0_6"/>
<proteinExistence type="predicted"/>
<protein>
    <submittedName>
        <fullName evidence="1">Uncharacterized protein</fullName>
    </submittedName>
</protein>
<keyword evidence="1" id="KW-0614">Plasmid</keyword>